<organism evidence="11 12">
    <name type="scientific">Paramagnetospirillum magneticum (strain ATCC 700264 / AMB-1)</name>
    <name type="common">Magnetospirillum magneticum</name>
    <dbReference type="NCBI Taxonomy" id="342108"/>
    <lineage>
        <taxon>Bacteria</taxon>
        <taxon>Pseudomonadati</taxon>
        <taxon>Pseudomonadota</taxon>
        <taxon>Alphaproteobacteria</taxon>
        <taxon>Rhodospirillales</taxon>
        <taxon>Magnetospirillaceae</taxon>
        <taxon>Paramagnetospirillum</taxon>
    </lineage>
</organism>
<dbReference type="SMART" id="SM00283">
    <property type="entry name" value="MA"/>
    <property type="match status" value="1"/>
</dbReference>
<name>Q2W3E5_PARM1</name>
<dbReference type="Gene3D" id="3.30.450.20">
    <property type="entry name" value="PAS domain"/>
    <property type="match status" value="1"/>
</dbReference>
<dbReference type="EMBL" id="AP007255">
    <property type="protein sequence ID" value="BAE51630.1"/>
    <property type="molecule type" value="Genomic_DNA"/>
</dbReference>
<evidence type="ECO:0000256" key="8">
    <source>
        <dbReference type="PROSITE-ProRule" id="PRU00284"/>
    </source>
</evidence>
<keyword evidence="2" id="KW-1003">Cell membrane</keyword>
<dbReference type="STRING" id="342108.amb2826"/>
<dbReference type="InterPro" id="IPR004090">
    <property type="entry name" value="Chemotax_Me-accpt_rcpt"/>
</dbReference>
<dbReference type="Gene3D" id="1.10.287.950">
    <property type="entry name" value="Methyl-accepting chemotaxis protein"/>
    <property type="match status" value="1"/>
</dbReference>
<dbReference type="GO" id="GO:0007165">
    <property type="term" value="P:signal transduction"/>
    <property type="evidence" value="ECO:0007669"/>
    <property type="project" value="UniProtKB-KW"/>
</dbReference>
<dbReference type="Pfam" id="PF00015">
    <property type="entry name" value="MCPsignal"/>
    <property type="match status" value="1"/>
</dbReference>
<evidence type="ECO:0000313" key="11">
    <source>
        <dbReference type="EMBL" id="BAE51630.1"/>
    </source>
</evidence>
<dbReference type="InterPro" id="IPR004089">
    <property type="entry name" value="MCPsignal_dom"/>
</dbReference>
<keyword evidence="3" id="KW-0812">Transmembrane</keyword>
<keyword evidence="6 8" id="KW-0807">Transducer</keyword>
<evidence type="ECO:0000256" key="7">
    <source>
        <dbReference type="ARBA" id="ARBA00029447"/>
    </source>
</evidence>
<dbReference type="InterPro" id="IPR025991">
    <property type="entry name" value="Chemoreceptor_zinc-bind_dom"/>
</dbReference>
<dbReference type="Gene3D" id="1.20.120.30">
    <property type="entry name" value="Aspartate receptor, ligand-binding domain"/>
    <property type="match status" value="1"/>
</dbReference>
<dbReference type="CDD" id="cd11386">
    <property type="entry name" value="MCP_signal"/>
    <property type="match status" value="1"/>
</dbReference>
<dbReference type="AlphaFoldDB" id="Q2W3E5"/>
<gene>
    <name evidence="11" type="ordered locus">amb2826</name>
</gene>
<keyword evidence="4" id="KW-1133">Transmembrane helix</keyword>
<feature type="coiled-coil region" evidence="9">
    <location>
        <begin position="293"/>
        <end position="320"/>
    </location>
</feature>
<dbReference type="PROSITE" id="PS50111">
    <property type="entry name" value="CHEMOTAXIS_TRANSDUC_2"/>
    <property type="match status" value="1"/>
</dbReference>
<evidence type="ECO:0000256" key="2">
    <source>
        <dbReference type="ARBA" id="ARBA00022475"/>
    </source>
</evidence>
<dbReference type="InterPro" id="IPR004010">
    <property type="entry name" value="Double_Cache_2"/>
</dbReference>
<evidence type="ECO:0000313" key="12">
    <source>
        <dbReference type="Proteomes" id="UP000007058"/>
    </source>
</evidence>
<dbReference type="InterPro" id="IPR033480">
    <property type="entry name" value="sCache_2"/>
</dbReference>
<dbReference type="PANTHER" id="PTHR32089">
    <property type="entry name" value="METHYL-ACCEPTING CHEMOTAXIS PROTEIN MCPB"/>
    <property type="match status" value="1"/>
</dbReference>
<dbReference type="GO" id="GO:0006935">
    <property type="term" value="P:chemotaxis"/>
    <property type="evidence" value="ECO:0007669"/>
    <property type="project" value="InterPro"/>
</dbReference>
<dbReference type="GO" id="GO:0004888">
    <property type="term" value="F:transmembrane signaling receptor activity"/>
    <property type="evidence" value="ECO:0007669"/>
    <property type="project" value="InterPro"/>
</dbReference>
<dbReference type="PANTHER" id="PTHR32089:SF112">
    <property type="entry name" value="LYSOZYME-LIKE PROTEIN-RELATED"/>
    <property type="match status" value="1"/>
</dbReference>
<dbReference type="KEGG" id="mag:amb2826"/>
<comment type="similarity">
    <text evidence="7">Belongs to the methyl-accepting chemotaxis (MCP) protein family.</text>
</comment>
<comment type="subcellular location">
    <subcellularLocation>
        <location evidence="1">Cell membrane</location>
        <topology evidence="1">Multi-pass membrane protein</topology>
    </subcellularLocation>
</comment>
<evidence type="ECO:0000256" key="3">
    <source>
        <dbReference type="ARBA" id="ARBA00022692"/>
    </source>
</evidence>
<dbReference type="Pfam" id="PF13682">
    <property type="entry name" value="CZB"/>
    <property type="match status" value="1"/>
</dbReference>
<keyword evidence="9" id="KW-0175">Coiled coil</keyword>
<feature type="domain" description="Methyl-accepting transducer" evidence="10">
    <location>
        <begin position="335"/>
        <end position="571"/>
    </location>
</feature>
<evidence type="ECO:0000259" key="10">
    <source>
        <dbReference type="PROSITE" id="PS50111"/>
    </source>
</evidence>
<dbReference type="Proteomes" id="UP000007058">
    <property type="component" value="Chromosome"/>
</dbReference>
<proteinExistence type="inferred from homology"/>
<reference evidence="11 12" key="1">
    <citation type="journal article" date="2005" name="DNA Res.">
        <title>Complete genome sequence of the facultative anaerobic magnetotactic bacterium Magnetospirillum sp. strain AMB-1.</title>
        <authorList>
            <person name="Matsunaga T."/>
            <person name="Okamura Y."/>
            <person name="Fukuda Y."/>
            <person name="Wahyudi A.T."/>
            <person name="Murase Y."/>
            <person name="Takeyama H."/>
        </authorList>
    </citation>
    <scope>NUCLEOTIDE SEQUENCE [LARGE SCALE GENOMIC DNA]</scope>
    <source>
        <strain evidence="12">ATCC 700264 / AMB-1</strain>
    </source>
</reference>
<sequence>MDAPARIGCALGGYIMGMLDALSGLRITTRLWLLGGLPLMGLATVFIADSVQLKDEMVAAREVKLRHVVETASGVLEHYAEEARQGRLSEDDAKTAAKAAIKKMRYDKVEYLWMNDMGKPVPRIVMHPISPQLDGKVLDDAKFNKATSMRTGNSGPFEPLNNVNLFGAFVTVVDKAGQGYVTYDWPKPKEGGGVTTETYQKLSYVKGFPAWGWLIGSGIYIDDVDTAFRAELARRGVMLAAILAVVGGLGLLITGSVSLGFRALHHDIDALRSGQSGDAMQLSPTRRDEFRQVAEVLGEMAEARQRLDAAEQERLAARKKADHDRFVMQRDMLRSLVQAAMLGNEAMITLSRMKREIDMSTAEVTRMAAAVDDMRGSIDAINADSSHAAQEAGEAGNAAVTGLNASQEALSAFERIVNAVNAAGQKVQGLAEASAQIGEIVTAIETVAGQTNLLALNATIEAARAGEAGKGFAVVAGEVKNLANQTAKATVDIRMRIEGLQGEMSSIVGAIDESTGAVTEGRSLVGALGERLHGIADQVGSVQTSMSTISRELDGQSGTATRLADGTTQVVSLTDANNKLLGDVLEAMGRMSQHLDSQVGNYASLGSGALLVEIAKNDHIAFKRRVLDGVLGRTDLKADGVPDHHNCRLGKWYDAISDKAISSKPAYSNLVNPHQEVHAAAKRALTHAAAGDLDAAFAAIDDMNKASVAVVTMLETLATELATLEESRMAG</sequence>
<keyword evidence="12" id="KW-1185">Reference proteome</keyword>
<evidence type="ECO:0000256" key="4">
    <source>
        <dbReference type="ARBA" id="ARBA00022989"/>
    </source>
</evidence>
<accession>Q2W3E5</accession>
<keyword evidence="5" id="KW-0472">Membrane</keyword>
<evidence type="ECO:0000256" key="5">
    <source>
        <dbReference type="ARBA" id="ARBA00023136"/>
    </source>
</evidence>
<protein>
    <submittedName>
        <fullName evidence="11">Methyl-accepting chemotaxis protein</fullName>
    </submittedName>
</protein>
<dbReference type="PRINTS" id="PR00260">
    <property type="entry name" value="CHEMTRNSDUCR"/>
</dbReference>
<dbReference type="SUPFAM" id="SSF58104">
    <property type="entry name" value="Methyl-accepting chemotaxis protein (MCP) signaling domain"/>
    <property type="match status" value="1"/>
</dbReference>
<evidence type="ECO:0000256" key="6">
    <source>
        <dbReference type="ARBA" id="ARBA00023224"/>
    </source>
</evidence>
<evidence type="ECO:0000256" key="9">
    <source>
        <dbReference type="SAM" id="Coils"/>
    </source>
</evidence>
<dbReference type="SMART" id="SM01049">
    <property type="entry name" value="Cache_2"/>
    <property type="match status" value="1"/>
</dbReference>
<dbReference type="HOGENOM" id="CLU_000445_107_21_5"/>
<dbReference type="Pfam" id="PF08269">
    <property type="entry name" value="dCache_2"/>
    <property type="match status" value="1"/>
</dbReference>
<evidence type="ECO:0000256" key="1">
    <source>
        <dbReference type="ARBA" id="ARBA00004651"/>
    </source>
</evidence>
<dbReference type="GO" id="GO:0005886">
    <property type="term" value="C:plasma membrane"/>
    <property type="evidence" value="ECO:0007669"/>
    <property type="project" value="UniProtKB-SubCell"/>
</dbReference>